<feature type="region of interest" description="Disordered" evidence="1">
    <location>
        <begin position="1"/>
        <end position="20"/>
    </location>
</feature>
<keyword evidence="3" id="KW-1185">Reference proteome</keyword>
<dbReference type="EMBL" id="JBANRG010000111">
    <property type="protein sequence ID" value="KAK7435149.1"/>
    <property type="molecule type" value="Genomic_DNA"/>
</dbReference>
<evidence type="ECO:0000256" key="1">
    <source>
        <dbReference type="SAM" id="MobiDB-lite"/>
    </source>
</evidence>
<reference evidence="2 3" key="1">
    <citation type="submission" date="2024-01" db="EMBL/GenBank/DDBJ databases">
        <title>A draft genome for the cacao thread blight pathogen Marasmiellus scandens.</title>
        <authorList>
            <person name="Baruah I.K."/>
            <person name="Leung J."/>
            <person name="Bukari Y."/>
            <person name="Amoako-Attah I."/>
            <person name="Meinhardt L.W."/>
            <person name="Bailey B.A."/>
            <person name="Cohen S.P."/>
        </authorList>
    </citation>
    <scope>NUCLEOTIDE SEQUENCE [LARGE SCALE GENOMIC DNA]</scope>
    <source>
        <strain evidence="2 3">GH-19</strain>
    </source>
</reference>
<accession>A0ABR1IKF3</accession>
<protein>
    <submittedName>
        <fullName evidence="2">Uncharacterized protein</fullName>
    </submittedName>
</protein>
<organism evidence="2 3">
    <name type="scientific">Marasmiellus scandens</name>
    <dbReference type="NCBI Taxonomy" id="2682957"/>
    <lineage>
        <taxon>Eukaryota</taxon>
        <taxon>Fungi</taxon>
        <taxon>Dikarya</taxon>
        <taxon>Basidiomycota</taxon>
        <taxon>Agaricomycotina</taxon>
        <taxon>Agaricomycetes</taxon>
        <taxon>Agaricomycetidae</taxon>
        <taxon>Agaricales</taxon>
        <taxon>Marasmiineae</taxon>
        <taxon>Omphalotaceae</taxon>
        <taxon>Marasmiellus</taxon>
    </lineage>
</organism>
<dbReference type="Proteomes" id="UP001498398">
    <property type="component" value="Unassembled WGS sequence"/>
</dbReference>
<evidence type="ECO:0000313" key="3">
    <source>
        <dbReference type="Proteomes" id="UP001498398"/>
    </source>
</evidence>
<sequence length="180" mass="20318">MPKGKHTGVSRSVRLTTGGGRFGLGGQSSSILNMRELAQERRKAKENYSLNVQGLSADSRRTLDELAGDVGEDTYDSDPMDVDTRVMAGNDDEAEDALNIGGETFVYAVRDLIQGNKWSGHRWRKDGRTWRRRIQAMDEQWSTQLEDMTDAYIQWKYAPDTSHPSDPELLVMHTLNQTLL</sequence>
<gene>
    <name evidence="2" type="ORF">VKT23_019841</name>
</gene>
<name>A0ABR1IKF3_9AGAR</name>
<proteinExistence type="predicted"/>
<evidence type="ECO:0000313" key="2">
    <source>
        <dbReference type="EMBL" id="KAK7435149.1"/>
    </source>
</evidence>
<comment type="caution">
    <text evidence="2">The sequence shown here is derived from an EMBL/GenBank/DDBJ whole genome shotgun (WGS) entry which is preliminary data.</text>
</comment>